<dbReference type="InterPro" id="IPR036638">
    <property type="entry name" value="HLH_DNA-bd_sf"/>
</dbReference>
<dbReference type="SMART" id="SM00353">
    <property type="entry name" value="HLH"/>
    <property type="match status" value="1"/>
</dbReference>
<organism evidence="7 8">
    <name type="scientific">Hermetia illucens</name>
    <name type="common">Black soldier fly</name>
    <dbReference type="NCBI Taxonomy" id="343691"/>
    <lineage>
        <taxon>Eukaryota</taxon>
        <taxon>Metazoa</taxon>
        <taxon>Ecdysozoa</taxon>
        <taxon>Arthropoda</taxon>
        <taxon>Hexapoda</taxon>
        <taxon>Insecta</taxon>
        <taxon>Pterygota</taxon>
        <taxon>Neoptera</taxon>
        <taxon>Endopterygota</taxon>
        <taxon>Diptera</taxon>
        <taxon>Brachycera</taxon>
        <taxon>Stratiomyomorpha</taxon>
        <taxon>Stratiomyidae</taxon>
        <taxon>Hermetiinae</taxon>
        <taxon>Hermetia</taxon>
    </lineage>
</organism>
<evidence type="ECO:0000256" key="4">
    <source>
        <dbReference type="ARBA" id="ARBA00023242"/>
    </source>
</evidence>
<feature type="region of interest" description="Disordered" evidence="5">
    <location>
        <begin position="119"/>
        <end position="145"/>
    </location>
</feature>
<comment type="subcellular location">
    <subcellularLocation>
        <location evidence="1">Nucleus</location>
    </subcellularLocation>
</comment>
<evidence type="ECO:0000256" key="1">
    <source>
        <dbReference type="ARBA" id="ARBA00004123"/>
    </source>
</evidence>
<dbReference type="EMBL" id="LR899009">
    <property type="protein sequence ID" value="CAD7078298.1"/>
    <property type="molecule type" value="Genomic_DNA"/>
</dbReference>
<dbReference type="PROSITE" id="PS50888">
    <property type="entry name" value="BHLH"/>
    <property type="match status" value="1"/>
</dbReference>
<dbReference type="InterPro" id="IPR011598">
    <property type="entry name" value="bHLH_dom"/>
</dbReference>
<protein>
    <recommendedName>
        <fullName evidence="6">BHLH domain-containing protein</fullName>
    </recommendedName>
</protein>
<dbReference type="Proteomes" id="UP000594454">
    <property type="component" value="Chromosome 1"/>
</dbReference>
<evidence type="ECO:0000313" key="7">
    <source>
        <dbReference type="EMBL" id="CAD7078298.1"/>
    </source>
</evidence>
<feature type="compositionally biased region" description="Basic and acidic residues" evidence="5">
    <location>
        <begin position="119"/>
        <end position="135"/>
    </location>
</feature>
<dbReference type="InParanoid" id="A0A7R8UCK2"/>
<dbReference type="OrthoDB" id="6085656at2759"/>
<dbReference type="AlphaFoldDB" id="A0A7R8UCK2"/>
<dbReference type="CDD" id="cd11410">
    <property type="entry name" value="bHLH_O_HES"/>
    <property type="match status" value="1"/>
</dbReference>
<sequence length="145" mass="16647">MSDIRKIRKPLMEKKRRARINDSLEILKTIVLRNTYTLENGKVPTKLEKADILEMTVRHLKAIHGARIPMSEVTSTTAELDTVSSSYSGPLKRVDPNRQCSVNNKQSCKASETFRCDSMDTDKENASPQTEERSMLSKLHWRPWT</sequence>
<evidence type="ECO:0000256" key="3">
    <source>
        <dbReference type="ARBA" id="ARBA00023163"/>
    </source>
</evidence>
<dbReference type="Pfam" id="PF00010">
    <property type="entry name" value="HLH"/>
    <property type="match status" value="1"/>
</dbReference>
<reference evidence="7 8" key="1">
    <citation type="submission" date="2020-11" db="EMBL/GenBank/DDBJ databases">
        <authorList>
            <person name="Wallbank WR R."/>
            <person name="Pardo Diaz C."/>
            <person name="Kozak K."/>
            <person name="Martin S."/>
            <person name="Jiggins C."/>
            <person name="Moest M."/>
            <person name="Warren A I."/>
            <person name="Generalovic N T."/>
            <person name="Byers J.R.P. K."/>
            <person name="Montejo-Kovacevich G."/>
            <person name="Yen C E."/>
        </authorList>
    </citation>
    <scope>NUCLEOTIDE SEQUENCE [LARGE SCALE GENOMIC DNA]</scope>
</reference>
<evidence type="ECO:0000256" key="2">
    <source>
        <dbReference type="ARBA" id="ARBA00023015"/>
    </source>
</evidence>
<feature type="domain" description="BHLH" evidence="6">
    <location>
        <begin position="4"/>
        <end position="63"/>
    </location>
</feature>
<proteinExistence type="predicted"/>
<dbReference type="GO" id="GO:0046983">
    <property type="term" value="F:protein dimerization activity"/>
    <property type="evidence" value="ECO:0007669"/>
    <property type="project" value="InterPro"/>
</dbReference>
<gene>
    <name evidence="7" type="ORF">HERILL_LOCUS1574</name>
</gene>
<dbReference type="GO" id="GO:0005634">
    <property type="term" value="C:nucleus"/>
    <property type="evidence" value="ECO:0007669"/>
    <property type="project" value="UniProtKB-SubCell"/>
</dbReference>
<keyword evidence="4" id="KW-0539">Nucleus</keyword>
<dbReference type="PANTHER" id="PTHR10985">
    <property type="entry name" value="BASIC HELIX-LOOP-HELIX TRANSCRIPTION FACTOR, HES-RELATED"/>
    <property type="match status" value="1"/>
</dbReference>
<keyword evidence="3" id="KW-0804">Transcription</keyword>
<evidence type="ECO:0000259" key="6">
    <source>
        <dbReference type="PROSITE" id="PS50888"/>
    </source>
</evidence>
<dbReference type="SUPFAM" id="SSF47459">
    <property type="entry name" value="HLH, helix-loop-helix DNA-binding domain"/>
    <property type="match status" value="1"/>
</dbReference>
<dbReference type="Gene3D" id="4.10.280.10">
    <property type="entry name" value="Helix-loop-helix DNA-binding domain"/>
    <property type="match status" value="1"/>
</dbReference>
<dbReference type="InterPro" id="IPR050370">
    <property type="entry name" value="HES_HEY"/>
</dbReference>
<accession>A0A7R8UCK2</accession>
<evidence type="ECO:0000313" key="8">
    <source>
        <dbReference type="Proteomes" id="UP000594454"/>
    </source>
</evidence>
<keyword evidence="2" id="KW-0805">Transcription regulation</keyword>
<keyword evidence="8" id="KW-1185">Reference proteome</keyword>
<name>A0A7R8UCK2_HERIL</name>
<evidence type="ECO:0000256" key="5">
    <source>
        <dbReference type="SAM" id="MobiDB-lite"/>
    </source>
</evidence>